<evidence type="ECO:0000256" key="1">
    <source>
        <dbReference type="ARBA" id="ARBA00004141"/>
    </source>
</evidence>
<dbReference type="PRINTS" id="PR01840">
    <property type="entry name" value="TATCFAMILY"/>
</dbReference>
<evidence type="ECO:0000313" key="7">
    <source>
        <dbReference type="Proteomes" id="UP000317010"/>
    </source>
</evidence>
<keyword evidence="5" id="KW-1003">Cell membrane</keyword>
<dbReference type="OrthoDB" id="9777044at2"/>
<feature type="transmembrane region" description="Helical" evidence="5">
    <location>
        <begin position="240"/>
        <end position="256"/>
    </location>
</feature>
<evidence type="ECO:0000313" key="6">
    <source>
        <dbReference type="EMBL" id="TWI98791.1"/>
    </source>
</evidence>
<keyword evidence="5" id="KW-0653">Protein transport</keyword>
<keyword evidence="4 5" id="KW-0472">Membrane</keyword>
<comment type="function">
    <text evidence="5">Part of the twin-arginine translocation (Tat) system that transports large folded proteins containing a characteristic twin-arginine motif in their signal peptide across membranes.</text>
</comment>
<evidence type="ECO:0000256" key="4">
    <source>
        <dbReference type="ARBA" id="ARBA00023136"/>
    </source>
</evidence>
<organism evidence="6 7">
    <name type="scientific">Mucilaginibacter frigoritolerans</name>
    <dbReference type="NCBI Taxonomy" id="652788"/>
    <lineage>
        <taxon>Bacteria</taxon>
        <taxon>Pseudomonadati</taxon>
        <taxon>Bacteroidota</taxon>
        <taxon>Sphingobacteriia</taxon>
        <taxon>Sphingobacteriales</taxon>
        <taxon>Sphingobacteriaceae</taxon>
        <taxon>Mucilaginibacter</taxon>
    </lineage>
</organism>
<comment type="subunit">
    <text evidence="5">Forms a complex with TatA.</text>
</comment>
<gene>
    <name evidence="5" type="primary">tatC</name>
    <name evidence="6" type="ORF">JN11_02979</name>
</gene>
<accession>A0A562TYU5</accession>
<proteinExistence type="inferred from homology"/>
<sequence length="294" mass="33582">MNIGSKLIKAIRDKGNSIEGEMSFFEHLEALRWHFLRSAFAVLVFAIVTFIYYDDIFKNIIMAPTHTDFWTYRMMCNAGAALQNFNSYFKAKSFCVEKINVKLINTELAGQFNLQLNSSIMIGLTLGIPYLLFEIWRFIRPALHEKERKAASGFVFYSSFLFFLGVLFGYYVVTPLSIRFLASYTVSDTIENLFSIDSYISSVTMLTLLAGIVFQLPIVVYILSSLGILTPKFMREKRRYATVIILVIAAIITPSPDALTMLVVAMPLFILYELSIIVSAVVQRRRKREELNAE</sequence>
<dbReference type="GO" id="GO:0065002">
    <property type="term" value="P:intracellular protein transmembrane transport"/>
    <property type="evidence" value="ECO:0007669"/>
    <property type="project" value="TreeGrafter"/>
</dbReference>
<name>A0A562TYU5_9SPHI</name>
<comment type="subcellular location">
    <subcellularLocation>
        <location evidence="5">Cell membrane</location>
        <topology evidence="5">Multi-pass membrane protein</topology>
    </subcellularLocation>
    <subcellularLocation>
        <location evidence="1">Membrane</location>
        <topology evidence="1">Multi-pass membrane protein</topology>
    </subcellularLocation>
</comment>
<evidence type="ECO:0000256" key="3">
    <source>
        <dbReference type="ARBA" id="ARBA00022989"/>
    </source>
</evidence>
<evidence type="ECO:0000256" key="2">
    <source>
        <dbReference type="ARBA" id="ARBA00022692"/>
    </source>
</evidence>
<keyword evidence="2 5" id="KW-0812">Transmembrane</keyword>
<dbReference type="GO" id="GO:0043953">
    <property type="term" value="P:protein transport by the Tat complex"/>
    <property type="evidence" value="ECO:0007669"/>
    <property type="project" value="UniProtKB-UniRule"/>
</dbReference>
<feature type="transmembrane region" description="Helical" evidence="5">
    <location>
        <begin position="114"/>
        <end position="133"/>
    </location>
</feature>
<keyword evidence="5" id="KW-0813">Transport</keyword>
<dbReference type="Pfam" id="PF00902">
    <property type="entry name" value="TatC"/>
    <property type="match status" value="1"/>
</dbReference>
<dbReference type="PANTHER" id="PTHR30371">
    <property type="entry name" value="SEC-INDEPENDENT PROTEIN TRANSLOCASE PROTEIN TATC"/>
    <property type="match status" value="1"/>
</dbReference>
<feature type="transmembrane region" description="Helical" evidence="5">
    <location>
        <begin position="35"/>
        <end position="53"/>
    </location>
</feature>
<dbReference type="InterPro" id="IPR002033">
    <property type="entry name" value="TatC"/>
</dbReference>
<feature type="transmembrane region" description="Helical" evidence="5">
    <location>
        <begin position="262"/>
        <end position="282"/>
    </location>
</feature>
<keyword evidence="3 5" id="KW-1133">Transmembrane helix</keyword>
<dbReference type="RefSeq" id="WP_144913739.1">
    <property type="nucleotide sequence ID" value="NZ_VLLI01000008.1"/>
</dbReference>
<evidence type="ECO:0000256" key="5">
    <source>
        <dbReference type="HAMAP-Rule" id="MF_00902"/>
    </source>
</evidence>
<dbReference type="EMBL" id="VLLI01000008">
    <property type="protein sequence ID" value="TWI98791.1"/>
    <property type="molecule type" value="Genomic_DNA"/>
</dbReference>
<dbReference type="NCBIfam" id="TIGR00945">
    <property type="entry name" value="tatC"/>
    <property type="match status" value="1"/>
</dbReference>
<protein>
    <recommendedName>
        <fullName evidence="5">Sec-independent protein translocase protein TatC</fullName>
    </recommendedName>
</protein>
<keyword evidence="7" id="KW-1185">Reference proteome</keyword>
<feature type="transmembrane region" description="Helical" evidence="5">
    <location>
        <begin position="154"/>
        <end position="173"/>
    </location>
</feature>
<dbReference type="PANTHER" id="PTHR30371:SF0">
    <property type="entry name" value="SEC-INDEPENDENT PROTEIN TRANSLOCASE PROTEIN TATC, CHLOROPLASTIC-RELATED"/>
    <property type="match status" value="1"/>
</dbReference>
<reference evidence="6 7" key="1">
    <citation type="submission" date="2019-07" db="EMBL/GenBank/DDBJ databases">
        <title>Genomic Encyclopedia of Archaeal and Bacterial Type Strains, Phase II (KMG-II): from individual species to whole genera.</title>
        <authorList>
            <person name="Goeker M."/>
        </authorList>
    </citation>
    <scope>NUCLEOTIDE SEQUENCE [LARGE SCALE GENOMIC DNA]</scope>
    <source>
        <strain evidence="6 7">ATCC BAA-1854</strain>
    </source>
</reference>
<feature type="transmembrane region" description="Helical" evidence="5">
    <location>
        <begin position="203"/>
        <end position="228"/>
    </location>
</feature>
<dbReference type="HAMAP" id="MF_00902">
    <property type="entry name" value="TatC"/>
    <property type="match status" value="1"/>
</dbReference>
<comment type="similarity">
    <text evidence="5">Belongs to the TatC family.</text>
</comment>
<dbReference type="GO" id="GO:0009977">
    <property type="term" value="F:proton motive force dependent protein transmembrane transporter activity"/>
    <property type="evidence" value="ECO:0007669"/>
    <property type="project" value="TreeGrafter"/>
</dbReference>
<dbReference type="GO" id="GO:0033281">
    <property type="term" value="C:TAT protein transport complex"/>
    <property type="evidence" value="ECO:0007669"/>
    <property type="project" value="UniProtKB-UniRule"/>
</dbReference>
<dbReference type="AlphaFoldDB" id="A0A562TYU5"/>
<keyword evidence="5" id="KW-0811">Translocation</keyword>
<comment type="caution">
    <text evidence="6">The sequence shown here is derived from an EMBL/GenBank/DDBJ whole genome shotgun (WGS) entry which is preliminary data.</text>
</comment>
<dbReference type="Proteomes" id="UP000317010">
    <property type="component" value="Unassembled WGS sequence"/>
</dbReference>